<keyword evidence="5 6" id="KW-0699">rRNA-binding</keyword>
<name>A0A1J4V516_9BACT</name>
<dbReference type="GO" id="GO:0006412">
    <property type="term" value="P:translation"/>
    <property type="evidence" value="ECO:0007669"/>
    <property type="project" value="InterPro"/>
</dbReference>
<dbReference type="NCBIfam" id="TIGR01032">
    <property type="entry name" value="rplT_bact"/>
    <property type="match status" value="1"/>
</dbReference>
<dbReference type="FunFam" id="1.10.1900.20:FF:000001">
    <property type="entry name" value="50S ribosomal protein L20"/>
    <property type="match status" value="1"/>
</dbReference>
<comment type="caution">
    <text evidence="7">The sequence shown here is derived from an EMBL/GenBank/DDBJ whole genome shotgun (WGS) entry which is preliminary data.</text>
</comment>
<proteinExistence type="inferred from homology"/>
<comment type="similarity">
    <text evidence="1 5 6">Belongs to the bacterial ribosomal protein bL20 family.</text>
</comment>
<dbReference type="CDD" id="cd07026">
    <property type="entry name" value="Ribosomal_L20"/>
    <property type="match status" value="1"/>
</dbReference>
<keyword evidence="2 5" id="KW-0689">Ribosomal protein</keyword>
<dbReference type="InterPro" id="IPR005813">
    <property type="entry name" value="Ribosomal_bL20"/>
</dbReference>
<dbReference type="GO" id="GO:0003735">
    <property type="term" value="F:structural constituent of ribosome"/>
    <property type="evidence" value="ECO:0007669"/>
    <property type="project" value="InterPro"/>
</dbReference>
<evidence type="ECO:0000256" key="6">
    <source>
        <dbReference type="RuleBase" id="RU000560"/>
    </source>
</evidence>
<dbReference type="Gene3D" id="6.10.160.10">
    <property type="match status" value="1"/>
</dbReference>
<dbReference type="PANTHER" id="PTHR10986">
    <property type="entry name" value="39S RIBOSOMAL PROTEIN L20"/>
    <property type="match status" value="1"/>
</dbReference>
<dbReference type="PRINTS" id="PR00062">
    <property type="entry name" value="RIBOSOMALL20"/>
</dbReference>
<dbReference type="Pfam" id="PF00453">
    <property type="entry name" value="Ribosomal_L20"/>
    <property type="match status" value="1"/>
</dbReference>
<evidence type="ECO:0000256" key="4">
    <source>
        <dbReference type="ARBA" id="ARBA00035172"/>
    </source>
</evidence>
<dbReference type="Proteomes" id="UP000181992">
    <property type="component" value="Unassembled WGS sequence"/>
</dbReference>
<reference evidence="7 8" key="1">
    <citation type="journal article" date="2016" name="Environ. Microbiol.">
        <title>Genomic resolution of a cold subsurface aquifer community provides metabolic insights for novel microbes adapted to high CO concentrations.</title>
        <authorList>
            <person name="Probst A.J."/>
            <person name="Castelle C.J."/>
            <person name="Singh A."/>
            <person name="Brown C.T."/>
            <person name="Anantharaman K."/>
            <person name="Sharon I."/>
            <person name="Hug L.A."/>
            <person name="Burstein D."/>
            <person name="Emerson J.B."/>
            <person name="Thomas B.C."/>
            <person name="Banfield J.F."/>
        </authorList>
    </citation>
    <scope>NUCLEOTIDE SEQUENCE [LARGE SCALE GENOMIC DNA]</scope>
    <source>
        <strain evidence="7">CG1_02_43_90</strain>
    </source>
</reference>
<dbReference type="HAMAP" id="MF_00382">
    <property type="entry name" value="Ribosomal_bL20"/>
    <property type="match status" value="1"/>
</dbReference>
<evidence type="ECO:0000256" key="1">
    <source>
        <dbReference type="ARBA" id="ARBA00007698"/>
    </source>
</evidence>
<evidence type="ECO:0000256" key="3">
    <source>
        <dbReference type="ARBA" id="ARBA00023274"/>
    </source>
</evidence>
<dbReference type="STRING" id="1805281.AUJ77_00740"/>
<sequence length="115" mass="13272">MTRVKRGTTSLKHRRNVLAQVKGYRFGRSTKEIQANDAIAHAGAYAFAHRRDKKNVFRRLWTVKMNAALRPLGYSYSKFIDALKKKNIIIDRKIMADLAEHNPETFTNLVNEVRG</sequence>
<dbReference type="AlphaFoldDB" id="A0A1J4V516"/>
<keyword evidence="5 6" id="KW-0694">RNA-binding</keyword>
<dbReference type="SUPFAM" id="SSF74731">
    <property type="entry name" value="Ribosomal protein L20"/>
    <property type="match status" value="1"/>
</dbReference>
<dbReference type="GO" id="GO:0005840">
    <property type="term" value="C:ribosome"/>
    <property type="evidence" value="ECO:0007669"/>
    <property type="project" value="UniProtKB-KW"/>
</dbReference>
<dbReference type="GO" id="GO:1990904">
    <property type="term" value="C:ribonucleoprotein complex"/>
    <property type="evidence" value="ECO:0007669"/>
    <property type="project" value="UniProtKB-KW"/>
</dbReference>
<evidence type="ECO:0000313" key="8">
    <source>
        <dbReference type="Proteomes" id="UP000181992"/>
    </source>
</evidence>
<dbReference type="EMBL" id="MNVN01000008">
    <property type="protein sequence ID" value="OIO31096.1"/>
    <property type="molecule type" value="Genomic_DNA"/>
</dbReference>
<gene>
    <name evidence="5" type="primary">rplT</name>
    <name evidence="7" type="ORF">AUJ77_00740</name>
</gene>
<evidence type="ECO:0000256" key="2">
    <source>
        <dbReference type="ARBA" id="ARBA00022980"/>
    </source>
</evidence>
<dbReference type="InterPro" id="IPR035566">
    <property type="entry name" value="Ribosomal_protein_bL20_C"/>
</dbReference>
<organism evidence="7 8">
    <name type="scientific">Candidatus Nomurabacteria bacterium CG1_02_43_90</name>
    <dbReference type="NCBI Taxonomy" id="1805281"/>
    <lineage>
        <taxon>Bacteria</taxon>
        <taxon>Candidatus Nomuraibacteriota</taxon>
    </lineage>
</organism>
<comment type="function">
    <text evidence="5 6">Binds directly to 23S ribosomal RNA and is necessary for the in vitro assembly process of the 50S ribosomal subunit. It is not involved in the protein synthesizing functions of that subunit.</text>
</comment>
<accession>A0A1J4V516</accession>
<protein>
    <recommendedName>
        <fullName evidence="4 5">Large ribosomal subunit protein bL20</fullName>
    </recommendedName>
</protein>
<dbReference type="GO" id="GO:0000027">
    <property type="term" value="P:ribosomal large subunit assembly"/>
    <property type="evidence" value="ECO:0007669"/>
    <property type="project" value="UniProtKB-UniRule"/>
</dbReference>
<keyword evidence="3 5" id="KW-0687">Ribonucleoprotein</keyword>
<dbReference type="Gene3D" id="1.10.1900.20">
    <property type="entry name" value="Ribosomal protein L20"/>
    <property type="match status" value="1"/>
</dbReference>
<evidence type="ECO:0000313" key="7">
    <source>
        <dbReference type="EMBL" id="OIO31096.1"/>
    </source>
</evidence>
<evidence type="ECO:0000256" key="5">
    <source>
        <dbReference type="HAMAP-Rule" id="MF_00382"/>
    </source>
</evidence>
<dbReference type="GO" id="GO:0019843">
    <property type="term" value="F:rRNA binding"/>
    <property type="evidence" value="ECO:0007669"/>
    <property type="project" value="UniProtKB-UniRule"/>
</dbReference>